<keyword evidence="5" id="KW-0597">Phosphoprotein</keyword>
<sequence>MLLELELGDKSVFNLGKEEVVKKNNQIIVLLILASLLVIGFFVYLFIDYEVGYKYIAGQGFIASTDDIVTCIFLNIMAYLGCLIYYIGNEKDEYFIISLIYLNLLIGIIYERIFGIENLGIINAILRALILISILYINRIKSLIASGKKIIVSNLVIGFTIINISIEGYLINRYRAMGYRNLIIIAIILSVIISFIAIIILARNAIKNLDVLYSYVLTSISLLVSRKFIIIYGIFNFPTENNLGILKLYMGLTKFSFLFIVCGVFMQVLLKTKESVQLSSELKIFYKLAEFNYSEQIALFDSNGELCYANKKFRESISKSQDELKQYDDIRRSLYEGGYSVLGLIKLLNENTDIKKVLEVENIDRVFEVYGQKIYTPNNKIYYAFKFNDITEEYRKNQETKNNEKILSDIIDDIQEMIIALDKDGNIIFLNLTAKKYIGDIDFKQKKINYASLVSNPDQRENFEAKINEKIRYSISIDEGKTIEIESITLKIKDKEISKVDKIILARNPGESNKYNNLLLEYDKFKEHERIKNNFIINLSHEFITPINVIFSVIQLLENVDISDKDQLVSIYSKYKKPVKVNCLRIYRTINNIIDTLRLDYENIEMNFKNINIVELVEEIVTYIAKYSNNINIIFDTEFEEKIVSCDPSKIVKVITNILANAIKFSPNNSEIHINIKCEDSMIIIECIDNGIGISEEMIENIFEPFLQVDNSLRRASEGSGMGLSIAKKLIELHNGSISVESKLGIGSIFRIILPDNCLESSHDNISKIYEVNSKEIDAELSDIYNLY</sequence>
<dbReference type="CDD" id="cd16922">
    <property type="entry name" value="HATPase_EvgS-ArcB-TorS-like"/>
    <property type="match status" value="1"/>
</dbReference>
<keyword evidence="4" id="KW-1003">Cell membrane</keyword>
<evidence type="ECO:0000256" key="5">
    <source>
        <dbReference type="ARBA" id="ARBA00022553"/>
    </source>
</evidence>
<dbReference type="Gene3D" id="3.30.450.20">
    <property type="entry name" value="PAS domain"/>
    <property type="match status" value="1"/>
</dbReference>
<dbReference type="InterPro" id="IPR035965">
    <property type="entry name" value="PAS-like_dom_sf"/>
</dbReference>
<evidence type="ECO:0000256" key="9">
    <source>
        <dbReference type="ARBA" id="ARBA00022840"/>
    </source>
</evidence>
<dbReference type="SMART" id="SM00387">
    <property type="entry name" value="HATPase_c"/>
    <property type="match status" value="1"/>
</dbReference>
<dbReference type="InterPro" id="IPR036890">
    <property type="entry name" value="HATPase_C_sf"/>
</dbReference>
<keyword evidence="12" id="KW-1133">Transmembrane helix</keyword>
<dbReference type="FunFam" id="3.30.565.10:FF:000023">
    <property type="entry name" value="PAS domain-containing sensor histidine kinase"/>
    <property type="match status" value="1"/>
</dbReference>
<dbReference type="Gene3D" id="1.10.287.130">
    <property type="match status" value="1"/>
</dbReference>
<feature type="transmembrane region" description="Helical" evidence="12">
    <location>
        <begin position="182"/>
        <end position="206"/>
    </location>
</feature>
<evidence type="ECO:0000256" key="7">
    <source>
        <dbReference type="ARBA" id="ARBA00022741"/>
    </source>
</evidence>
<dbReference type="GO" id="GO:0005886">
    <property type="term" value="C:plasma membrane"/>
    <property type="evidence" value="ECO:0007669"/>
    <property type="project" value="UniProtKB-SubCell"/>
</dbReference>
<keyword evidence="9" id="KW-0067">ATP-binding</keyword>
<dbReference type="Proteomes" id="UP000095558">
    <property type="component" value="Unassembled WGS sequence"/>
</dbReference>
<evidence type="ECO:0000259" key="13">
    <source>
        <dbReference type="PROSITE" id="PS50109"/>
    </source>
</evidence>
<dbReference type="InterPro" id="IPR003594">
    <property type="entry name" value="HATPase_dom"/>
</dbReference>
<comment type="subcellular location">
    <subcellularLocation>
        <location evidence="2">Cell membrane</location>
    </subcellularLocation>
</comment>
<evidence type="ECO:0000256" key="8">
    <source>
        <dbReference type="ARBA" id="ARBA00022777"/>
    </source>
</evidence>
<evidence type="ECO:0000256" key="11">
    <source>
        <dbReference type="ARBA" id="ARBA00023136"/>
    </source>
</evidence>
<reference evidence="15 16" key="1">
    <citation type="submission" date="2015-09" db="EMBL/GenBank/DDBJ databases">
        <authorList>
            <consortium name="Pathogen Informatics"/>
        </authorList>
    </citation>
    <scope>NUCLEOTIDE SEQUENCE [LARGE SCALE GENOMIC DNA]</scope>
    <source>
        <strain evidence="15 16">2789STDY5834855</strain>
    </source>
</reference>
<evidence type="ECO:0000256" key="6">
    <source>
        <dbReference type="ARBA" id="ARBA00022679"/>
    </source>
</evidence>
<feature type="transmembrane region" description="Helical" evidence="12">
    <location>
        <begin position="212"/>
        <end position="235"/>
    </location>
</feature>
<feature type="transmembrane region" description="Helical" evidence="12">
    <location>
        <begin position="247"/>
        <end position="270"/>
    </location>
</feature>
<evidence type="ECO:0000256" key="2">
    <source>
        <dbReference type="ARBA" id="ARBA00004236"/>
    </source>
</evidence>
<accession>A0A174FHS9</accession>
<dbReference type="EMBL" id="CYZV01000027">
    <property type="protein sequence ID" value="CUO49804.1"/>
    <property type="molecule type" value="Genomic_DNA"/>
</dbReference>
<dbReference type="GO" id="GO:0005524">
    <property type="term" value="F:ATP binding"/>
    <property type="evidence" value="ECO:0007669"/>
    <property type="project" value="UniProtKB-KW"/>
</dbReference>
<name>A0A174FHS9_9CLOT</name>
<dbReference type="SUPFAM" id="SSF55874">
    <property type="entry name" value="ATPase domain of HSP90 chaperone/DNA topoisomerase II/histidine kinase"/>
    <property type="match status" value="1"/>
</dbReference>
<dbReference type="Pfam" id="PF13188">
    <property type="entry name" value="PAS_8"/>
    <property type="match status" value="1"/>
</dbReference>
<dbReference type="PANTHER" id="PTHR43547">
    <property type="entry name" value="TWO-COMPONENT HISTIDINE KINASE"/>
    <property type="match status" value="1"/>
</dbReference>
<dbReference type="PROSITE" id="PS50109">
    <property type="entry name" value="HIS_KIN"/>
    <property type="match status" value="1"/>
</dbReference>
<evidence type="ECO:0000256" key="12">
    <source>
        <dbReference type="SAM" id="Phobius"/>
    </source>
</evidence>
<evidence type="ECO:0000256" key="4">
    <source>
        <dbReference type="ARBA" id="ARBA00022475"/>
    </source>
</evidence>
<keyword evidence="6 15" id="KW-0808">Transferase</keyword>
<organism evidence="15 16">
    <name type="scientific">Clostridium disporicum</name>
    <dbReference type="NCBI Taxonomy" id="84024"/>
    <lineage>
        <taxon>Bacteria</taxon>
        <taxon>Bacillati</taxon>
        <taxon>Bacillota</taxon>
        <taxon>Clostridia</taxon>
        <taxon>Eubacteriales</taxon>
        <taxon>Clostridiaceae</taxon>
        <taxon>Clostridium</taxon>
    </lineage>
</organism>
<evidence type="ECO:0000256" key="3">
    <source>
        <dbReference type="ARBA" id="ARBA00012438"/>
    </source>
</evidence>
<proteinExistence type="predicted"/>
<dbReference type="EC" id="2.7.13.3" evidence="3"/>
<dbReference type="SUPFAM" id="SSF55785">
    <property type="entry name" value="PYP-like sensor domain (PAS domain)"/>
    <property type="match status" value="1"/>
</dbReference>
<dbReference type="SUPFAM" id="SSF47384">
    <property type="entry name" value="Homodimeric domain of signal transducing histidine kinase"/>
    <property type="match status" value="1"/>
</dbReference>
<evidence type="ECO:0000256" key="10">
    <source>
        <dbReference type="ARBA" id="ARBA00023012"/>
    </source>
</evidence>
<evidence type="ECO:0000259" key="14">
    <source>
        <dbReference type="PROSITE" id="PS50112"/>
    </source>
</evidence>
<dbReference type="PRINTS" id="PR00344">
    <property type="entry name" value="BCTRLSENSOR"/>
</dbReference>
<gene>
    <name evidence="15" type="primary">phoR_11</name>
    <name evidence="15" type="ORF">ERS852470_02519</name>
</gene>
<keyword evidence="12" id="KW-0812">Transmembrane</keyword>
<feature type="transmembrane region" description="Helical" evidence="12">
    <location>
        <begin position="94"/>
        <end position="113"/>
    </location>
</feature>
<evidence type="ECO:0000313" key="16">
    <source>
        <dbReference type="Proteomes" id="UP000095558"/>
    </source>
</evidence>
<dbReference type="AlphaFoldDB" id="A0A174FHS9"/>
<dbReference type="PANTHER" id="PTHR43547:SF2">
    <property type="entry name" value="HYBRID SIGNAL TRANSDUCTION HISTIDINE KINASE C"/>
    <property type="match status" value="1"/>
</dbReference>
<dbReference type="CDD" id="cd00082">
    <property type="entry name" value="HisKA"/>
    <property type="match status" value="1"/>
</dbReference>
<dbReference type="InterPro" id="IPR004358">
    <property type="entry name" value="Sig_transdc_His_kin-like_C"/>
</dbReference>
<comment type="catalytic activity">
    <reaction evidence="1">
        <text>ATP + protein L-histidine = ADP + protein N-phospho-L-histidine.</text>
        <dbReference type="EC" id="2.7.13.3"/>
    </reaction>
</comment>
<feature type="transmembrane region" description="Helical" evidence="12">
    <location>
        <begin position="27"/>
        <end position="47"/>
    </location>
</feature>
<dbReference type="GO" id="GO:0000155">
    <property type="term" value="F:phosphorelay sensor kinase activity"/>
    <property type="evidence" value="ECO:0007669"/>
    <property type="project" value="InterPro"/>
</dbReference>
<dbReference type="InterPro" id="IPR000014">
    <property type="entry name" value="PAS"/>
</dbReference>
<dbReference type="Pfam" id="PF02518">
    <property type="entry name" value="HATPase_c"/>
    <property type="match status" value="1"/>
</dbReference>
<dbReference type="PROSITE" id="PS50112">
    <property type="entry name" value="PAS"/>
    <property type="match status" value="1"/>
</dbReference>
<dbReference type="Gene3D" id="3.30.565.10">
    <property type="entry name" value="Histidine kinase-like ATPase, C-terminal domain"/>
    <property type="match status" value="1"/>
</dbReference>
<feature type="transmembrane region" description="Helical" evidence="12">
    <location>
        <begin position="150"/>
        <end position="170"/>
    </location>
</feature>
<feature type="transmembrane region" description="Helical" evidence="12">
    <location>
        <begin position="68"/>
        <end position="88"/>
    </location>
</feature>
<feature type="transmembrane region" description="Helical" evidence="12">
    <location>
        <begin position="120"/>
        <end position="138"/>
    </location>
</feature>
<evidence type="ECO:0000313" key="15">
    <source>
        <dbReference type="EMBL" id="CUO49804.1"/>
    </source>
</evidence>
<dbReference type="InterPro" id="IPR036097">
    <property type="entry name" value="HisK_dim/P_sf"/>
</dbReference>
<feature type="domain" description="PAS" evidence="14">
    <location>
        <begin position="403"/>
        <end position="439"/>
    </location>
</feature>
<feature type="domain" description="Histidine kinase" evidence="13">
    <location>
        <begin position="538"/>
        <end position="758"/>
    </location>
</feature>
<keyword evidence="11 12" id="KW-0472">Membrane</keyword>
<evidence type="ECO:0000256" key="1">
    <source>
        <dbReference type="ARBA" id="ARBA00000085"/>
    </source>
</evidence>
<dbReference type="InterPro" id="IPR003661">
    <property type="entry name" value="HisK_dim/P_dom"/>
</dbReference>
<protein>
    <recommendedName>
        <fullName evidence="3">histidine kinase</fullName>
        <ecNumber evidence="3">2.7.13.3</ecNumber>
    </recommendedName>
</protein>
<keyword evidence="10" id="KW-0902">Two-component regulatory system</keyword>
<keyword evidence="8 15" id="KW-0418">Kinase</keyword>
<keyword evidence="7" id="KW-0547">Nucleotide-binding</keyword>
<dbReference type="InterPro" id="IPR005467">
    <property type="entry name" value="His_kinase_dom"/>
</dbReference>